<proteinExistence type="predicted"/>
<evidence type="ECO:0000313" key="2">
    <source>
        <dbReference type="EMBL" id="CAD7463998.1"/>
    </source>
</evidence>
<dbReference type="AlphaFoldDB" id="A0A7R9IT20"/>
<accession>A0A7R9IT20</accession>
<feature type="compositionally biased region" description="Polar residues" evidence="1">
    <location>
        <begin position="21"/>
        <end position="33"/>
    </location>
</feature>
<gene>
    <name evidence="2" type="ORF">TTEB3V08_LOCUS11877</name>
</gene>
<sequence>MASFSSVVQSHMPTPRRLSDLTPQYLSNLTPQNPTTMTGPWTKFRLLMWKNWMLQKRHPVQTLVEILAPVVFSVMLVLVRSLSDPETYPDPTFYQPFSPGNTSGTVLELLANSSVGGLIAYSPSNSLTQSIMKKTAERLDMQLIAAPNESTLIQGLTQTVGAMKLVLAGIVFDDNLSNETIFPDIKVGT</sequence>
<name>A0A7R9IT20_9NEOP</name>
<feature type="region of interest" description="Disordered" evidence="1">
    <location>
        <begin position="1"/>
        <end position="33"/>
    </location>
</feature>
<organism evidence="2">
    <name type="scientific">Timema tahoe</name>
    <dbReference type="NCBI Taxonomy" id="61484"/>
    <lineage>
        <taxon>Eukaryota</taxon>
        <taxon>Metazoa</taxon>
        <taxon>Ecdysozoa</taxon>
        <taxon>Arthropoda</taxon>
        <taxon>Hexapoda</taxon>
        <taxon>Insecta</taxon>
        <taxon>Pterygota</taxon>
        <taxon>Neoptera</taxon>
        <taxon>Polyneoptera</taxon>
        <taxon>Phasmatodea</taxon>
        <taxon>Timematodea</taxon>
        <taxon>Timematoidea</taxon>
        <taxon>Timematidae</taxon>
        <taxon>Timema</taxon>
    </lineage>
</organism>
<protein>
    <submittedName>
        <fullName evidence="2">Uncharacterized protein</fullName>
    </submittedName>
</protein>
<evidence type="ECO:0000256" key="1">
    <source>
        <dbReference type="SAM" id="MobiDB-lite"/>
    </source>
</evidence>
<dbReference type="EMBL" id="OE010215">
    <property type="protein sequence ID" value="CAD7463998.1"/>
    <property type="molecule type" value="Genomic_DNA"/>
</dbReference>
<reference evidence="2" key="1">
    <citation type="submission" date="2020-11" db="EMBL/GenBank/DDBJ databases">
        <authorList>
            <person name="Tran Van P."/>
        </authorList>
    </citation>
    <scope>NUCLEOTIDE SEQUENCE</scope>
</reference>
<feature type="compositionally biased region" description="Polar residues" evidence="1">
    <location>
        <begin position="1"/>
        <end position="12"/>
    </location>
</feature>